<gene>
    <name evidence="2" type="ORF">SAMN05421740_10241</name>
</gene>
<reference evidence="3" key="1">
    <citation type="submission" date="2016-10" db="EMBL/GenBank/DDBJ databases">
        <authorList>
            <person name="Varghese N."/>
            <person name="Submissions S."/>
        </authorList>
    </citation>
    <scope>NUCLEOTIDE SEQUENCE [LARGE SCALE GENOMIC DNA]</scope>
    <source>
        <strain evidence="3">Jip14</strain>
    </source>
</reference>
<protein>
    <submittedName>
        <fullName evidence="2">YD repeat-containing protein</fullName>
    </submittedName>
</protein>
<dbReference type="EMBL" id="FNZR01000002">
    <property type="protein sequence ID" value="SEK54635.1"/>
    <property type="molecule type" value="Genomic_DNA"/>
</dbReference>
<evidence type="ECO:0000313" key="3">
    <source>
        <dbReference type="Proteomes" id="UP000198916"/>
    </source>
</evidence>
<proteinExistence type="predicted"/>
<evidence type="ECO:0000256" key="1">
    <source>
        <dbReference type="SAM" id="SignalP"/>
    </source>
</evidence>
<accession>A0A1H7I295</accession>
<sequence>MRTLLSMICLLYVTFISAQTSPPKLIEVTPPSPNAAALTKFGDMPVSLATGLPRVGIPIYTYKAQSGGLSVAVSLDYHAGGIRVKERASNVGLGWALNAGGAVTRTVRGIADETPANGYWAVAMPTNEFDGNSPANVAFRPFNNIAAGVRDGQLDLFSFNFGGRTGQFHFGKNNDTLMNVTERLRISKQVGTVNGQTAINRITIVDESGFTYVFAAPEMATVLGAVWTGSKHFTTAWYISEIIAPNGADKVVFEYDNTGINNYITSSGYTRYQRTSMQFGEISGSGSSAQAISGKRLKKVTFPDGVWIDFAYSTTQRTDLPGDYLLNKITINDGNNRRGFRLTQDYSLGRATLKQVVPFQGTSETADRPYVLQYFTSGQLPQYESGTDHWGYYVGPGFMGDQIPREVFPNGMGPYFEMPGVNRDTNPTYVKVGSLQQITYPTGGYTIFEMEANRANHSWMNKQFTVGGNTYSHIQQYVGGLRVKKISDYDGVSTTPVQVKEYEYVMPNGTTSSGMLGVYPTYTYKVTYDYRQQGWEVPTNEPYNPAIEYIVRSSSSVHELVYGGGSPVVYERVVEKRTANGVANGYTVSTFTTNQPVIGITMPITPPDQKNWSSGLLKQEDVYNSSNTLVKRTVNEYRQVLHNYTADPARMQRFRSIVLMPVKFLIPSGQVDYVFTPLAPPLYFFMRDYYPPAGRMELVRTTETLYEPTGSYQRILGHSYHASLFYRKTDTLTDSRGLKQITRYTYPPDMVSAGRDPNGVYAGMTTKNIIAPVIEQVSLQGTTQLDLLRTNYYQPFSGIYAPQTVVTKKRTLAEDTQLRYSAYNNRGRVLTAAVEKAAPTSYLWGYNGQYVIAEGHNAGEYDIAYVGFEFNESNLSLVNVSTPVDASAPTGRRIGTLSSSQSSKITKYGLSTGKAYILSYWVKDGSPMPSITGGTVTAAVQARTKGVWKNYRHRVSGTSTLVLGVTSGTVSIDDIRLHPVDAGLDTYTYDPLLGMTSHTDASGNIFYYAYDGFGRLSIVRDLAGKVVEDYQYKYRTN</sequence>
<dbReference type="RefSeq" id="WP_177180997.1">
    <property type="nucleotide sequence ID" value="NZ_FNZR01000002.1"/>
</dbReference>
<dbReference type="InterPro" id="IPR006530">
    <property type="entry name" value="YD"/>
</dbReference>
<evidence type="ECO:0000313" key="2">
    <source>
        <dbReference type="EMBL" id="SEK54635.1"/>
    </source>
</evidence>
<keyword evidence="1" id="KW-0732">Signal</keyword>
<dbReference type="AlphaFoldDB" id="A0A1H7I295"/>
<name>A0A1H7I295_9SPHI</name>
<dbReference type="STRING" id="332977.SAMN05421740_10241"/>
<feature type="signal peptide" evidence="1">
    <location>
        <begin position="1"/>
        <end position="18"/>
    </location>
</feature>
<feature type="chain" id="PRO_5011587865" evidence="1">
    <location>
        <begin position="19"/>
        <end position="1037"/>
    </location>
</feature>
<dbReference type="NCBIfam" id="TIGR01643">
    <property type="entry name" value="YD_repeat_2x"/>
    <property type="match status" value="1"/>
</dbReference>
<organism evidence="2 3">
    <name type="scientific">Parapedobacter koreensis</name>
    <dbReference type="NCBI Taxonomy" id="332977"/>
    <lineage>
        <taxon>Bacteria</taxon>
        <taxon>Pseudomonadati</taxon>
        <taxon>Bacteroidota</taxon>
        <taxon>Sphingobacteriia</taxon>
        <taxon>Sphingobacteriales</taxon>
        <taxon>Sphingobacteriaceae</taxon>
        <taxon>Parapedobacter</taxon>
    </lineage>
</organism>
<dbReference type="Proteomes" id="UP000198916">
    <property type="component" value="Unassembled WGS sequence"/>
</dbReference>
<keyword evidence="3" id="KW-1185">Reference proteome</keyword>